<organism evidence="1">
    <name type="scientific">Eucalyptus grandis</name>
    <name type="common">Flooded gum</name>
    <dbReference type="NCBI Taxonomy" id="71139"/>
    <lineage>
        <taxon>Eukaryota</taxon>
        <taxon>Viridiplantae</taxon>
        <taxon>Streptophyta</taxon>
        <taxon>Embryophyta</taxon>
        <taxon>Tracheophyta</taxon>
        <taxon>Spermatophyta</taxon>
        <taxon>Magnoliopsida</taxon>
        <taxon>eudicotyledons</taxon>
        <taxon>Gunneridae</taxon>
        <taxon>Pentapetalae</taxon>
        <taxon>rosids</taxon>
        <taxon>malvids</taxon>
        <taxon>Myrtales</taxon>
        <taxon>Myrtaceae</taxon>
        <taxon>Myrtoideae</taxon>
        <taxon>Eucalypteae</taxon>
        <taxon>Eucalyptus</taxon>
    </lineage>
</organism>
<gene>
    <name evidence="1" type="ORF">EUGRSUZ_G00062</name>
</gene>
<proteinExistence type="predicted"/>
<dbReference type="AlphaFoldDB" id="A0A059B8X1"/>
<protein>
    <submittedName>
        <fullName evidence="1">Uncharacterized protein</fullName>
    </submittedName>
</protein>
<evidence type="ECO:0000313" key="1">
    <source>
        <dbReference type="EMBL" id="KCW62568.1"/>
    </source>
</evidence>
<accession>A0A059B8X1</accession>
<sequence length="83" mass="9074">MQSISLRTLVKEEGNRCLQRIQLQVSRESSLSLSGVLPSCFFYNKTSFISAHITSSRSPIASFAAARPPHLVLCFLVGMAESA</sequence>
<dbReference type="InParanoid" id="A0A059B8X1"/>
<dbReference type="Gramene" id="KCW62568">
    <property type="protein sequence ID" value="KCW62568"/>
    <property type="gene ID" value="EUGRSUZ_G00062"/>
</dbReference>
<name>A0A059B8X1_EUCGR</name>
<dbReference type="EMBL" id="KK198759">
    <property type="protein sequence ID" value="KCW62568.1"/>
    <property type="molecule type" value="Genomic_DNA"/>
</dbReference>
<reference evidence="1" key="1">
    <citation type="submission" date="2013-07" db="EMBL/GenBank/DDBJ databases">
        <title>The genome of Eucalyptus grandis.</title>
        <authorList>
            <person name="Schmutz J."/>
            <person name="Hayes R."/>
            <person name="Myburg A."/>
            <person name="Tuskan G."/>
            <person name="Grattapaglia D."/>
            <person name="Rokhsar D.S."/>
        </authorList>
    </citation>
    <scope>NUCLEOTIDE SEQUENCE</scope>
    <source>
        <tissue evidence="1">Leaf extractions</tissue>
    </source>
</reference>